<accession>A0ACD0NXB1</accession>
<protein>
    <submittedName>
        <fullName evidence="1">Uncharacterized protein</fullName>
    </submittedName>
</protein>
<dbReference type="EMBL" id="KZ819932">
    <property type="protein sequence ID" value="PWN50434.1"/>
    <property type="molecule type" value="Genomic_DNA"/>
</dbReference>
<proteinExistence type="predicted"/>
<gene>
    <name evidence="1" type="ORF">IE53DRAFT_387247</name>
</gene>
<reference evidence="1 2" key="1">
    <citation type="journal article" date="2018" name="Mol. Biol. Evol.">
        <title>Broad Genomic Sampling Reveals a Smut Pathogenic Ancestry of the Fungal Clade Ustilaginomycotina.</title>
        <authorList>
            <person name="Kijpornyongpan T."/>
            <person name="Mondo S.J."/>
            <person name="Barry K."/>
            <person name="Sandor L."/>
            <person name="Lee J."/>
            <person name="Lipzen A."/>
            <person name="Pangilinan J."/>
            <person name="LaButti K."/>
            <person name="Hainaut M."/>
            <person name="Henrissat B."/>
            <person name="Grigoriev I.V."/>
            <person name="Spatafora J.W."/>
            <person name="Aime M.C."/>
        </authorList>
    </citation>
    <scope>NUCLEOTIDE SEQUENCE [LARGE SCALE GENOMIC DNA]</scope>
    <source>
        <strain evidence="1 2">SA 807</strain>
    </source>
</reference>
<name>A0ACD0NXB1_9BASI</name>
<evidence type="ECO:0000313" key="1">
    <source>
        <dbReference type="EMBL" id="PWN50434.1"/>
    </source>
</evidence>
<keyword evidence="2" id="KW-1185">Reference proteome</keyword>
<sequence>MAASLADQQPYGGDQDHTQGFVGPIQQHGVSESKVKDRRVVRRKGDPKTNGGREDEGITSAATPANSHGHKRPQMSPQDSDTDLYEPPRGSNDGAVGIPASRYSLRARDKISKPQTDQGLVKAVRSIREKATKTYGRRAKSIRKRSNANNWDWNEPSTLSEDEQIRQALEASVQSHNLGQGGTAGNESQGTLLPPGLELGDHSKRQSGQPVTLVAPFASIDIVASLLQAVYAADPARLAYLSYQPADRRPTDLTDYWKGVGPSSLMSLSDRGMDDMDHARRIAVDFTQRLQTLFAFMNLSERSGCLIRDVASLTPSNIVTMGAENAPPFRIAALYIDSLVTTFVEAVRLQAEMIFSPQARVTPDSVSLEQAQAQFINQMASIFQSSGATAYSRSPSDVGPTQDVNVESDPNGIPAPASVPVARNHINLVHDSVNADVTSCLRASLCSEGQGALLTEAASVLFMTVEHRSFNMGQGEQLEPFQVEDRIFLDPFMWSRRKGLSLDTESMDADLMEKLEKIKVLEARKRRLESGEIGNGNSKGSIEMLKSSSRYFEEMARGSQDPIRDALQAEAGPRLRRILEALEREIKGIDQSLERYRREVDEKRRSIKQAAKSEACRPEWQTLGYDLKAVLVHESRRIWAYVKQKRKSDSPRKEREEAWWKVSGTSSTPVEGAEVLGDKVSTASSGVFFLCYSKSVEMGEDEEEPCPEMIRGVIDEDNVMLESELMSMVRSTLASPSTSEMGTPLSDAGGAERREGGPPRISTTTDAWSTPTRSDTLMSELGHGDAGERQGGGRGGSEEEVLAKEKMESEDGSDRMAEDVVMS</sequence>
<organism evidence="1 2">
    <name type="scientific">Violaceomyces palustris</name>
    <dbReference type="NCBI Taxonomy" id="1673888"/>
    <lineage>
        <taxon>Eukaryota</taxon>
        <taxon>Fungi</taxon>
        <taxon>Dikarya</taxon>
        <taxon>Basidiomycota</taxon>
        <taxon>Ustilaginomycotina</taxon>
        <taxon>Ustilaginomycetes</taxon>
        <taxon>Violaceomycetales</taxon>
        <taxon>Violaceomycetaceae</taxon>
        <taxon>Violaceomyces</taxon>
    </lineage>
</organism>
<evidence type="ECO:0000313" key="2">
    <source>
        <dbReference type="Proteomes" id="UP000245626"/>
    </source>
</evidence>
<dbReference type="Proteomes" id="UP000245626">
    <property type="component" value="Unassembled WGS sequence"/>
</dbReference>